<keyword evidence="5" id="KW-0805">Transcription regulation</keyword>
<gene>
    <name evidence="11" type="ORF">WL73_18850</name>
</gene>
<dbReference type="GO" id="GO:0045892">
    <property type="term" value="P:negative regulation of DNA-templated transcription"/>
    <property type="evidence" value="ECO:0007669"/>
    <property type="project" value="InterPro"/>
</dbReference>
<keyword evidence="6" id="KW-0804">Transcription</keyword>
<keyword evidence="11" id="KW-0969">Cilium</keyword>
<evidence type="ECO:0000256" key="9">
    <source>
        <dbReference type="SAM" id="MobiDB-lite"/>
    </source>
</evidence>
<feature type="region of interest" description="Disordered" evidence="9">
    <location>
        <begin position="1"/>
        <end position="51"/>
    </location>
</feature>
<dbReference type="OrthoDB" id="9181369at2"/>
<comment type="similarity">
    <text evidence="1">Belongs to the FlgM family.</text>
</comment>
<feature type="domain" description="Anti-sigma-28 factor FlgM C-terminal" evidence="10">
    <location>
        <begin position="48"/>
        <end position="98"/>
    </location>
</feature>
<evidence type="ECO:0000256" key="3">
    <source>
        <dbReference type="ARBA" id="ARBA00022491"/>
    </source>
</evidence>
<reference evidence="11 12" key="1">
    <citation type="submission" date="2015-11" db="EMBL/GenBank/DDBJ databases">
        <title>Expanding the genomic diversity of Burkholderia species for the development of highly accurate diagnostics.</title>
        <authorList>
            <person name="Sahl J."/>
            <person name="Keim P."/>
            <person name="Wagner D."/>
        </authorList>
    </citation>
    <scope>NUCLEOTIDE SEQUENCE [LARGE SCALE GENOMIC DNA]</scope>
    <source>
        <strain evidence="11 12">MSMB2167WGS</strain>
    </source>
</reference>
<organism evidence="11 12">
    <name type="scientific">Burkholderia ubonensis</name>
    <dbReference type="NCBI Taxonomy" id="101571"/>
    <lineage>
        <taxon>Bacteria</taxon>
        <taxon>Pseudomonadati</taxon>
        <taxon>Pseudomonadota</taxon>
        <taxon>Betaproteobacteria</taxon>
        <taxon>Burkholderiales</taxon>
        <taxon>Burkholderiaceae</taxon>
        <taxon>Burkholderia</taxon>
        <taxon>Burkholderia cepacia complex</taxon>
    </lineage>
</organism>
<accession>A0A107FZZ2</accession>
<dbReference type="SUPFAM" id="SSF101498">
    <property type="entry name" value="Anti-sigma factor FlgM"/>
    <property type="match status" value="1"/>
</dbReference>
<dbReference type="NCBIfam" id="TIGR03824">
    <property type="entry name" value="FlgM_jcvi"/>
    <property type="match status" value="1"/>
</dbReference>
<comment type="function">
    <text evidence="7">Responsible for the coupling of flagellin expression to flagellar assembly by preventing expression of the flagellin genes when a component of the middle class of proteins is defective. It negatively regulates flagellar genes by inhibiting the activity of FliA by directly binding to FliA.</text>
</comment>
<dbReference type="AlphaFoldDB" id="A0A107FZZ2"/>
<evidence type="ECO:0000256" key="8">
    <source>
        <dbReference type="ARBA" id="ARBA00030117"/>
    </source>
</evidence>
<keyword evidence="3" id="KW-0678">Repressor</keyword>
<dbReference type="InterPro" id="IPR035890">
    <property type="entry name" value="Anti-sigma-28_factor_FlgM_sf"/>
</dbReference>
<evidence type="ECO:0000256" key="2">
    <source>
        <dbReference type="ARBA" id="ARBA00017823"/>
    </source>
</evidence>
<feature type="compositionally biased region" description="Low complexity" evidence="9">
    <location>
        <begin position="21"/>
        <end position="48"/>
    </location>
</feature>
<evidence type="ECO:0000256" key="6">
    <source>
        <dbReference type="ARBA" id="ARBA00023163"/>
    </source>
</evidence>
<dbReference type="InterPro" id="IPR007412">
    <property type="entry name" value="FlgM"/>
</dbReference>
<evidence type="ECO:0000313" key="11">
    <source>
        <dbReference type="EMBL" id="KWE00061.1"/>
    </source>
</evidence>
<sequence length="113" mass="11041">MKIDSTPTPNTRAPAASGNGAARTQDDAPAAAGPQAGAAGSTAGGDATVNLSGLSGQLRTLSASGNADIDTGLVQSIKDALSNGTLTIDASKIADGVLNTARELLKQQRPQGA</sequence>
<protein>
    <recommendedName>
        <fullName evidence="2">Negative regulator of flagellin synthesis</fullName>
    </recommendedName>
    <alternativeName>
        <fullName evidence="8">Anti-sigma-28 factor</fullName>
    </alternativeName>
</protein>
<keyword evidence="11" id="KW-0282">Flagellum</keyword>
<keyword evidence="11" id="KW-0966">Cell projection</keyword>
<proteinExistence type="inferred from homology"/>
<dbReference type="Pfam" id="PF04316">
    <property type="entry name" value="FlgM"/>
    <property type="match status" value="1"/>
</dbReference>
<dbReference type="Proteomes" id="UP000062998">
    <property type="component" value="Unassembled WGS sequence"/>
</dbReference>
<comment type="caution">
    <text evidence="11">The sequence shown here is derived from an EMBL/GenBank/DDBJ whole genome shotgun (WGS) entry which is preliminary data.</text>
</comment>
<feature type="compositionally biased region" description="Polar residues" evidence="9">
    <location>
        <begin position="1"/>
        <end position="11"/>
    </location>
</feature>
<keyword evidence="4" id="KW-1005">Bacterial flagellum biogenesis</keyword>
<dbReference type="GO" id="GO:0044781">
    <property type="term" value="P:bacterial-type flagellum organization"/>
    <property type="evidence" value="ECO:0007669"/>
    <property type="project" value="UniProtKB-KW"/>
</dbReference>
<evidence type="ECO:0000256" key="5">
    <source>
        <dbReference type="ARBA" id="ARBA00023015"/>
    </source>
</evidence>
<evidence type="ECO:0000259" key="10">
    <source>
        <dbReference type="Pfam" id="PF04316"/>
    </source>
</evidence>
<evidence type="ECO:0000313" key="12">
    <source>
        <dbReference type="Proteomes" id="UP000062998"/>
    </source>
</evidence>
<evidence type="ECO:0000256" key="4">
    <source>
        <dbReference type="ARBA" id="ARBA00022795"/>
    </source>
</evidence>
<evidence type="ECO:0000256" key="7">
    <source>
        <dbReference type="ARBA" id="ARBA00024739"/>
    </source>
</evidence>
<dbReference type="InterPro" id="IPR031316">
    <property type="entry name" value="FlgM_C"/>
</dbReference>
<evidence type="ECO:0000256" key="1">
    <source>
        <dbReference type="ARBA" id="ARBA00005322"/>
    </source>
</evidence>
<dbReference type="RefSeq" id="WP_059966234.1">
    <property type="nucleotide sequence ID" value="NZ_CP013463.1"/>
</dbReference>
<dbReference type="EMBL" id="LPIX01000071">
    <property type="protein sequence ID" value="KWE00061.1"/>
    <property type="molecule type" value="Genomic_DNA"/>
</dbReference>
<name>A0A107FZZ2_9BURK</name>